<dbReference type="Gene3D" id="3.10.620.30">
    <property type="match status" value="1"/>
</dbReference>
<dbReference type="InterPro" id="IPR038765">
    <property type="entry name" value="Papain-like_cys_pep_sf"/>
</dbReference>
<reference evidence="1" key="1">
    <citation type="submission" date="2020-02" db="EMBL/GenBank/DDBJ databases">
        <authorList>
            <person name="Meier V. D."/>
        </authorList>
    </citation>
    <scope>NUCLEOTIDE SEQUENCE</scope>
    <source>
        <strain evidence="1">AVDCRST_MAG92</strain>
    </source>
</reference>
<dbReference type="PANTHER" id="PTHR33490">
    <property type="entry name" value="BLR5614 PROTEIN-RELATED"/>
    <property type="match status" value="1"/>
</dbReference>
<dbReference type="SUPFAM" id="SSF54001">
    <property type="entry name" value="Cysteine proteinases"/>
    <property type="match status" value="1"/>
</dbReference>
<dbReference type="PANTHER" id="PTHR33490:SF3">
    <property type="entry name" value="CONSERVED INTEGRAL MEMBRANE PROTEIN"/>
    <property type="match status" value="1"/>
</dbReference>
<gene>
    <name evidence="1" type="ORF">AVDCRST_MAG92-2029</name>
</gene>
<organism evidence="1">
    <name type="scientific">uncultured Coleofasciculus sp</name>
    <dbReference type="NCBI Taxonomy" id="1267456"/>
    <lineage>
        <taxon>Bacteria</taxon>
        <taxon>Bacillati</taxon>
        <taxon>Cyanobacteriota</taxon>
        <taxon>Cyanophyceae</taxon>
        <taxon>Coleofasciculales</taxon>
        <taxon>Coleofasciculaceae</taxon>
        <taxon>Coleofasciculus</taxon>
        <taxon>environmental samples</taxon>
    </lineage>
</organism>
<dbReference type="AlphaFoldDB" id="A0A6J4IIX0"/>
<sequence length="127" mass="14521">MKYQEGICYAKSHLLAALLRCLQIPTGFCYQKLVLDDADKSLMTLHGLNAIYLESLDKWIRVDARGNKEGVKAEFNLEREVLAFPVREEYQEIDFQTVYSKPNEKVVAALRNSKTRDDLIANLPGEL</sequence>
<accession>A0A6J4IIX0</accession>
<proteinExistence type="predicted"/>
<evidence type="ECO:0000313" key="1">
    <source>
        <dbReference type="EMBL" id="CAA9251729.1"/>
    </source>
</evidence>
<dbReference type="EMBL" id="CADCTM010000302">
    <property type="protein sequence ID" value="CAA9251729.1"/>
    <property type="molecule type" value="Genomic_DNA"/>
</dbReference>
<name>A0A6J4IIX0_9CYAN</name>
<protein>
    <submittedName>
        <fullName evidence="1">Uncharacterized protein</fullName>
    </submittedName>
</protein>